<organism evidence="2 3">
    <name type="scientific">Cyanidium caldarium</name>
    <name type="common">Red alga</name>
    <dbReference type="NCBI Taxonomy" id="2771"/>
    <lineage>
        <taxon>Eukaryota</taxon>
        <taxon>Rhodophyta</taxon>
        <taxon>Bangiophyceae</taxon>
        <taxon>Cyanidiales</taxon>
        <taxon>Cyanidiaceae</taxon>
        <taxon>Cyanidium</taxon>
    </lineage>
</organism>
<comment type="caution">
    <text evidence="2">The sequence shown here is derived from an EMBL/GenBank/DDBJ whole genome shotgun (WGS) entry which is preliminary data.</text>
</comment>
<evidence type="ECO:0000256" key="1">
    <source>
        <dbReference type="SAM" id="MobiDB-lite"/>
    </source>
</evidence>
<evidence type="ECO:0000313" key="2">
    <source>
        <dbReference type="EMBL" id="KAK4536807.1"/>
    </source>
</evidence>
<protein>
    <submittedName>
        <fullName evidence="2">Uncharacterized protein</fullName>
    </submittedName>
</protein>
<gene>
    <name evidence="2" type="ORF">CDCA_CDCA09G2832</name>
</gene>
<dbReference type="EMBL" id="JANCYW010000009">
    <property type="protein sequence ID" value="KAK4536807.1"/>
    <property type="molecule type" value="Genomic_DNA"/>
</dbReference>
<proteinExistence type="predicted"/>
<reference evidence="2 3" key="1">
    <citation type="submission" date="2022-07" db="EMBL/GenBank/DDBJ databases">
        <title>Genome-wide signatures of adaptation to extreme environments.</title>
        <authorList>
            <person name="Cho C.H."/>
            <person name="Yoon H.S."/>
        </authorList>
    </citation>
    <scope>NUCLEOTIDE SEQUENCE [LARGE SCALE GENOMIC DNA]</scope>
    <source>
        <strain evidence="2 3">DBV 063 E5</strain>
    </source>
</reference>
<feature type="compositionally biased region" description="Basic and acidic residues" evidence="1">
    <location>
        <begin position="279"/>
        <end position="289"/>
    </location>
</feature>
<dbReference type="Proteomes" id="UP001301350">
    <property type="component" value="Unassembled WGS sequence"/>
</dbReference>
<evidence type="ECO:0000313" key="3">
    <source>
        <dbReference type="Proteomes" id="UP001301350"/>
    </source>
</evidence>
<dbReference type="PANTHER" id="PTHR39741:SF2">
    <property type="entry name" value="F-BOX DOMAIN-CONTAINING PROTEIN"/>
    <property type="match status" value="1"/>
</dbReference>
<sequence>MNVTWWNRGDGGGGMFPEGTLFERTILAGRMGIEFVAESSEVDAAARAASEAAPVRWPLLDARRYVQPVGCDSCDDVVSQNVECTLDDDEETFYSSRGFAAVSAGAATADVAPGTALLVYRLQQACVLYAVQLTVFRADFHPGRPIYPFQAVDIGVGCSLRGGIALADGSADVPDADEAAAAALAPSYRGQNTSEPQTFGLQPPMVGLYVVLRLRGFPQQQLTDRLHYVALRSVRLFGEPLRCASLARRLRESAAMGFGLDGHAAYALWRASEIQHGEEANASADEKRGAALQGGTDSMSRG</sequence>
<dbReference type="InterPro" id="IPR055336">
    <property type="entry name" value="At4g00755-like"/>
</dbReference>
<accession>A0AAV9IWV0</accession>
<dbReference type="PANTHER" id="PTHR39741">
    <property type="entry name" value="F-BOX DOMAIN CONTAINING PROTEIN, EXPRESSED"/>
    <property type="match status" value="1"/>
</dbReference>
<keyword evidence="3" id="KW-1185">Reference proteome</keyword>
<feature type="region of interest" description="Disordered" evidence="1">
    <location>
        <begin position="279"/>
        <end position="302"/>
    </location>
</feature>
<name>A0AAV9IWV0_CYACA</name>
<dbReference type="AlphaFoldDB" id="A0AAV9IWV0"/>